<dbReference type="Proteomes" id="UP000831880">
    <property type="component" value="Chromosome"/>
</dbReference>
<gene>
    <name evidence="1" type="ORF">MUO14_19750</name>
</gene>
<reference evidence="1 2" key="1">
    <citation type="submission" date="2022-04" db="EMBL/GenBank/DDBJ databases">
        <title>Halobacillus sp. isolated from saltern.</title>
        <authorList>
            <person name="Won M."/>
            <person name="Lee C.-M."/>
            <person name="Woen H.-Y."/>
            <person name="Kwon S.-W."/>
        </authorList>
    </citation>
    <scope>NUCLEOTIDE SEQUENCE [LARGE SCALE GENOMIC DNA]</scope>
    <source>
        <strain evidence="1 2">SSTM10-2</strain>
    </source>
</reference>
<organism evidence="1 2">
    <name type="scientific">Halobacillus shinanisalinarum</name>
    <dbReference type="NCBI Taxonomy" id="2932258"/>
    <lineage>
        <taxon>Bacteria</taxon>
        <taxon>Bacillati</taxon>
        <taxon>Bacillota</taxon>
        <taxon>Bacilli</taxon>
        <taxon>Bacillales</taxon>
        <taxon>Bacillaceae</taxon>
        <taxon>Halobacillus</taxon>
    </lineage>
</organism>
<evidence type="ECO:0000313" key="2">
    <source>
        <dbReference type="Proteomes" id="UP000831880"/>
    </source>
</evidence>
<name>A0ABY4GWT7_9BACI</name>
<evidence type="ECO:0000313" key="1">
    <source>
        <dbReference type="EMBL" id="UOQ92637.1"/>
    </source>
</evidence>
<dbReference type="EMBL" id="CP095074">
    <property type="protein sequence ID" value="UOQ92637.1"/>
    <property type="molecule type" value="Genomic_DNA"/>
</dbReference>
<sequence>MGFNEVLRNRERTDKKAKEGRLYIRSIEFDTVLDTLDTPIVSLTF</sequence>
<protein>
    <submittedName>
        <fullName evidence="1">Uncharacterized protein</fullName>
    </submittedName>
</protein>
<accession>A0ABY4GWT7</accession>
<dbReference type="RefSeq" id="WP_244752245.1">
    <property type="nucleotide sequence ID" value="NZ_CP095074.1"/>
</dbReference>
<proteinExistence type="predicted"/>
<keyword evidence="2" id="KW-1185">Reference proteome</keyword>